<dbReference type="RefSeq" id="WP_350241347.1">
    <property type="nucleotide sequence ID" value="NZ_CP158297.1"/>
</dbReference>
<proteinExistence type="predicted"/>
<organism evidence="2">
    <name type="scientific">Deinococcus sonorensis KR-87</name>
    <dbReference type="NCBI Taxonomy" id="694439"/>
    <lineage>
        <taxon>Bacteria</taxon>
        <taxon>Thermotogati</taxon>
        <taxon>Deinococcota</taxon>
        <taxon>Deinococci</taxon>
        <taxon>Deinococcales</taxon>
        <taxon>Deinococcaceae</taxon>
        <taxon>Deinococcus</taxon>
    </lineage>
</organism>
<geneLocation type="plasmid" evidence="2">
    <name>pDson01</name>
</geneLocation>
<reference evidence="2" key="1">
    <citation type="submission" date="2024-06" db="EMBL/GenBank/DDBJ databases">
        <title>Draft Genome Sequence of Deinococcus sonorensis Type Strain KR-87, a Biofilm Producing Representative of the Genus Deinococcus.</title>
        <authorList>
            <person name="Boren L.S."/>
            <person name="Grosso R.A."/>
            <person name="Hugenberg-Cox A.N."/>
            <person name="Hill J.T.E."/>
            <person name="Albert C.M."/>
            <person name="Tuohy J.M."/>
        </authorList>
    </citation>
    <scope>NUCLEOTIDE SEQUENCE</scope>
    <source>
        <strain evidence="2">KR-87</strain>
        <plasmid evidence="2">pDson01</plasmid>
    </source>
</reference>
<name>A0AAU7U5E6_9DEIO</name>
<feature type="signal peptide" evidence="1">
    <location>
        <begin position="1"/>
        <end position="22"/>
    </location>
</feature>
<accession>A0AAU7U5E6</accession>
<gene>
    <name evidence="2" type="ORF">ABOD76_03075</name>
</gene>
<evidence type="ECO:0000313" key="2">
    <source>
        <dbReference type="EMBL" id="XBV83684.1"/>
    </source>
</evidence>
<protein>
    <submittedName>
        <fullName evidence="2">Uncharacterized protein</fullName>
    </submittedName>
</protein>
<keyword evidence="2" id="KW-0614">Plasmid</keyword>
<feature type="chain" id="PRO_5044020440" evidence="1">
    <location>
        <begin position="23"/>
        <end position="232"/>
    </location>
</feature>
<dbReference type="EMBL" id="CP158297">
    <property type="protein sequence ID" value="XBV83684.1"/>
    <property type="molecule type" value="Genomic_DNA"/>
</dbReference>
<dbReference type="KEGG" id="dsc:ABOD76_03075"/>
<keyword evidence="1" id="KW-0732">Signal</keyword>
<evidence type="ECO:0000256" key="1">
    <source>
        <dbReference type="SAM" id="SignalP"/>
    </source>
</evidence>
<sequence length="232" mass="25650">MYTSSYWIFFLVLLSFISTSKADGSSSPASDLRDHYSVNDLDLRLEYAAGVFRGLKAGKVIWQTQDTAACSSFISEKSGGFVKMASHLYAINCHADGAGGLTDVVVLIDSTNGSIVYLAGKTIGNYKGSIYTYSAQNKNISDDRLYFPKFADTVITAYDLNGKTKSFYRISIKKKLDNCISQYSDFVYPSLVSFSSGKLTFDFKTENCMFSIANSLGSTDYILKNITNDQRK</sequence>
<dbReference type="AlphaFoldDB" id="A0AAU7U5E6"/>